<keyword evidence="4" id="KW-1185">Reference proteome</keyword>
<organism evidence="3 4">
    <name type="scientific">Cichlidogyrus casuarinus</name>
    <dbReference type="NCBI Taxonomy" id="1844966"/>
    <lineage>
        <taxon>Eukaryota</taxon>
        <taxon>Metazoa</taxon>
        <taxon>Spiralia</taxon>
        <taxon>Lophotrochozoa</taxon>
        <taxon>Platyhelminthes</taxon>
        <taxon>Monogenea</taxon>
        <taxon>Monopisthocotylea</taxon>
        <taxon>Dactylogyridea</taxon>
        <taxon>Ancyrocephalidae</taxon>
        <taxon>Cichlidogyrus</taxon>
    </lineage>
</organism>
<dbReference type="AlphaFoldDB" id="A0ABD2QF43"/>
<keyword evidence="2" id="KW-0472">Membrane</keyword>
<proteinExistence type="predicted"/>
<sequence length="197" mass="22808">MRLGQRLSSRSEEVTSIILPRKRKSSSPESDSEHSQIKLSTKFFIAAIILDLIQLGIVYSLLKEQPTDFLIRFTDANCTSEFEFISNENILSKLVDDLHKKPEGHLAKQISNAFYDKPQHLFKQTCNMWQASCYLNNFQINTKTHLIDVFDLDQELECKEKIYPCAIVYESTYQLLTENFFLSGINIIISFKYMTSS</sequence>
<evidence type="ECO:0000256" key="1">
    <source>
        <dbReference type="SAM" id="MobiDB-lite"/>
    </source>
</evidence>
<gene>
    <name evidence="3" type="ORF">Ciccas_003178</name>
</gene>
<evidence type="ECO:0000256" key="2">
    <source>
        <dbReference type="SAM" id="Phobius"/>
    </source>
</evidence>
<evidence type="ECO:0000313" key="3">
    <source>
        <dbReference type="EMBL" id="KAL3318165.1"/>
    </source>
</evidence>
<reference evidence="3 4" key="1">
    <citation type="submission" date="2024-11" db="EMBL/GenBank/DDBJ databases">
        <title>Adaptive evolution of stress response genes in parasites aligns with host niche diversity.</title>
        <authorList>
            <person name="Hahn C."/>
            <person name="Resl P."/>
        </authorList>
    </citation>
    <scope>NUCLEOTIDE SEQUENCE [LARGE SCALE GENOMIC DNA]</scope>
    <source>
        <strain evidence="3">EGGRZ-B1_66</strain>
        <tissue evidence="3">Body</tissue>
    </source>
</reference>
<name>A0ABD2QF43_9PLAT</name>
<keyword evidence="2" id="KW-1133">Transmembrane helix</keyword>
<feature type="transmembrane region" description="Helical" evidence="2">
    <location>
        <begin position="43"/>
        <end position="62"/>
    </location>
</feature>
<dbReference type="EMBL" id="JBJKFK010000280">
    <property type="protein sequence ID" value="KAL3318165.1"/>
    <property type="molecule type" value="Genomic_DNA"/>
</dbReference>
<dbReference type="Proteomes" id="UP001626550">
    <property type="component" value="Unassembled WGS sequence"/>
</dbReference>
<feature type="region of interest" description="Disordered" evidence="1">
    <location>
        <begin position="1"/>
        <end position="33"/>
    </location>
</feature>
<evidence type="ECO:0000313" key="4">
    <source>
        <dbReference type="Proteomes" id="UP001626550"/>
    </source>
</evidence>
<comment type="caution">
    <text evidence="3">The sequence shown here is derived from an EMBL/GenBank/DDBJ whole genome shotgun (WGS) entry which is preliminary data.</text>
</comment>
<keyword evidence="2" id="KW-0812">Transmembrane</keyword>
<accession>A0ABD2QF43</accession>
<protein>
    <submittedName>
        <fullName evidence="3">Uncharacterized protein</fullName>
    </submittedName>
</protein>